<dbReference type="InterPro" id="IPR001353">
    <property type="entry name" value="Proteasome_sua/b"/>
</dbReference>
<feature type="active site" description="Nucleophile" evidence="10">
    <location>
        <position position="43"/>
    </location>
</feature>
<dbReference type="SUPFAM" id="SSF56235">
    <property type="entry name" value="N-terminal nucleophile aminohydrolases (Ntn hydrolases)"/>
    <property type="match status" value="1"/>
</dbReference>
<keyword evidence="4" id="KW-0963">Cytoplasm</keyword>
<keyword evidence="7" id="KW-0378">Hydrolase</keyword>
<protein>
    <recommendedName>
        <fullName evidence="3">proteasome endopeptidase complex</fullName>
        <ecNumber evidence="3">3.4.25.1</ecNumber>
    </recommendedName>
</protein>
<evidence type="ECO:0000256" key="7">
    <source>
        <dbReference type="ARBA" id="ARBA00022801"/>
    </source>
</evidence>
<dbReference type="EC" id="3.4.25.1" evidence="3"/>
<accession>A0A7S3CJE0</accession>
<comment type="subcellular location">
    <subcellularLocation>
        <location evidence="2">Nucleus</location>
    </subcellularLocation>
</comment>
<dbReference type="InterPro" id="IPR029055">
    <property type="entry name" value="Ntn_hydrolases_N"/>
</dbReference>
<comment type="catalytic activity">
    <reaction evidence="1">
        <text>Cleavage of peptide bonds with very broad specificity.</text>
        <dbReference type="EC" id="3.4.25.1"/>
    </reaction>
</comment>
<dbReference type="GO" id="GO:0005839">
    <property type="term" value="C:proteasome core complex"/>
    <property type="evidence" value="ECO:0007669"/>
    <property type="project" value="InterPro"/>
</dbReference>
<evidence type="ECO:0000256" key="8">
    <source>
        <dbReference type="ARBA" id="ARBA00022942"/>
    </source>
</evidence>
<dbReference type="GO" id="GO:0005737">
    <property type="term" value="C:cytoplasm"/>
    <property type="evidence" value="ECO:0007669"/>
    <property type="project" value="TreeGrafter"/>
</dbReference>
<dbReference type="PANTHER" id="PTHR32194">
    <property type="entry name" value="METALLOPROTEASE TLDD"/>
    <property type="match status" value="1"/>
</dbReference>
<dbReference type="PROSITE" id="PS51476">
    <property type="entry name" value="PROTEASOME_BETA_2"/>
    <property type="match status" value="1"/>
</dbReference>
<evidence type="ECO:0000313" key="11">
    <source>
        <dbReference type="EMBL" id="CAE0229964.1"/>
    </source>
</evidence>
<keyword evidence="9" id="KW-0539">Nucleus</keyword>
<evidence type="ECO:0000256" key="2">
    <source>
        <dbReference type="ARBA" id="ARBA00004123"/>
    </source>
</evidence>
<keyword evidence="6" id="KW-0888">Threonine protease</keyword>
<dbReference type="InterPro" id="IPR023333">
    <property type="entry name" value="Proteasome_suB-type"/>
</dbReference>
<evidence type="ECO:0000256" key="6">
    <source>
        <dbReference type="ARBA" id="ARBA00022698"/>
    </source>
</evidence>
<name>A0A7S3CJE0_9SPIT</name>
<keyword evidence="5" id="KW-0645">Protease</keyword>
<proteinExistence type="predicted"/>
<dbReference type="Pfam" id="PF00227">
    <property type="entry name" value="Proteasome"/>
    <property type="match status" value="1"/>
</dbReference>
<gene>
    <name evidence="11" type="ORF">SRAS04492_LOCUS1750</name>
</gene>
<dbReference type="InterPro" id="IPR000243">
    <property type="entry name" value="Pept_T1A_subB"/>
</dbReference>
<dbReference type="GO" id="GO:0051603">
    <property type="term" value="P:proteolysis involved in protein catabolic process"/>
    <property type="evidence" value="ECO:0007669"/>
    <property type="project" value="InterPro"/>
</dbReference>
<keyword evidence="8" id="KW-0647">Proteasome</keyword>
<evidence type="ECO:0000256" key="5">
    <source>
        <dbReference type="ARBA" id="ARBA00022670"/>
    </source>
</evidence>
<dbReference type="GO" id="GO:0005634">
    <property type="term" value="C:nucleus"/>
    <property type="evidence" value="ECO:0007669"/>
    <property type="project" value="UniProtKB-SubCell"/>
</dbReference>
<sequence>MDLQYIKDLPLGGFSYENCLRNKALIDSKSLGANQVQHMKTGTTICGAVFKDGVVLAADTRATGGSTVGDKNCEKIHYMAPNIRTCGAGTAADCDHVTENMRRELEMHRLNTHSENRVQMVAGKLAANAFKYGGNLGTHLIVGGVDVKGPQLIEVSNDGNCYAFPFLTMGSGCLAAMGIMETQYRETMTEEECKALCIAAIEAGVYHDLGSGSNVDCCVIKRGKVEMFRNIKSDNHKVYSKPGGYSFSKDRVQVLEEYKQKLVVEEAAQPMDLSA</sequence>
<evidence type="ECO:0000256" key="4">
    <source>
        <dbReference type="ARBA" id="ARBA00022490"/>
    </source>
</evidence>
<evidence type="ECO:0000256" key="1">
    <source>
        <dbReference type="ARBA" id="ARBA00001198"/>
    </source>
</evidence>
<dbReference type="GO" id="GO:0004298">
    <property type="term" value="F:threonine-type endopeptidase activity"/>
    <property type="evidence" value="ECO:0007669"/>
    <property type="project" value="UniProtKB-KW"/>
</dbReference>
<evidence type="ECO:0000256" key="10">
    <source>
        <dbReference type="PIRSR" id="PIRSR600243-1"/>
    </source>
</evidence>
<organism evidence="11">
    <name type="scientific">Strombidium rassoulzadegani</name>
    <dbReference type="NCBI Taxonomy" id="1082188"/>
    <lineage>
        <taxon>Eukaryota</taxon>
        <taxon>Sar</taxon>
        <taxon>Alveolata</taxon>
        <taxon>Ciliophora</taxon>
        <taxon>Intramacronucleata</taxon>
        <taxon>Spirotrichea</taxon>
        <taxon>Oligotrichia</taxon>
        <taxon>Strombidiidae</taxon>
        <taxon>Strombidium</taxon>
    </lineage>
</organism>
<dbReference type="PANTHER" id="PTHR32194:SF4">
    <property type="entry name" value="PROTEASOME SUBUNIT BETA TYPE-7"/>
    <property type="match status" value="1"/>
</dbReference>
<dbReference type="Gene3D" id="3.60.20.10">
    <property type="entry name" value="Glutamine Phosphoribosylpyrophosphate, subunit 1, domain 1"/>
    <property type="match status" value="1"/>
</dbReference>
<reference evidence="11" key="1">
    <citation type="submission" date="2021-01" db="EMBL/GenBank/DDBJ databases">
        <authorList>
            <person name="Corre E."/>
            <person name="Pelletier E."/>
            <person name="Niang G."/>
            <person name="Scheremetjew M."/>
            <person name="Finn R."/>
            <person name="Kale V."/>
            <person name="Holt S."/>
            <person name="Cochrane G."/>
            <person name="Meng A."/>
            <person name="Brown T."/>
            <person name="Cohen L."/>
        </authorList>
    </citation>
    <scope>NUCLEOTIDE SEQUENCE</scope>
    <source>
        <strain evidence="11">Ras09</strain>
    </source>
</reference>
<evidence type="ECO:0000256" key="9">
    <source>
        <dbReference type="ARBA" id="ARBA00023242"/>
    </source>
</evidence>
<dbReference type="AlphaFoldDB" id="A0A7S3CJE0"/>
<evidence type="ECO:0000256" key="3">
    <source>
        <dbReference type="ARBA" id="ARBA00012039"/>
    </source>
</evidence>
<dbReference type="PRINTS" id="PR00141">
    <property type="entry name" value="PROTEASOME"/>
</dbReference>
<dbReference type="EMBL" id="HBIA01003419">
    <property type="protein sequence ID" value="CAE0229964.1"/>
    <property type="molecule type" value="Transcribed_RNA"/>
</dbReference>